<evidence type="ECO:0000313" key="2">
    <source>
        <dbReference type="Proteomes" id="UP000035170"/>
    </source>
</evidence>
<keyword evidence="2" id="KW-1185">Reference proteome</keyword>
<organism evidence="1 2">
    <name type="scientific">Variovorax paradoxus</name>
    <dbReference type="NCBI Taxonomy" id="34073"/>
    <lineage>
        <taxon>Bacteria</taxon>
        <taxon>Pseudomonadati</taxon>
        <taxon>Pseudomonadota</taxon>
        <taxon>Betaproteobacteria</taxon>
        <taxon>Burkholderiales</taxon>
        <taxon>Comamonadaceae</taxon>
        <taxon>Variovorax</taxon>
    </lineage>
</organism>
<dbReference type="PATRIC" id="fig|34073.19.peg.1144"/>
<protein>
    <submittedName>
        <fullName evidence="1">Uncharacterized protein</fullName>
    </submittedName>
</protein>
<name>A0A0H2M643_VARPD</name>
<dbReference type="RefSeq" id="WP_047783635.1">
    <property type="nucleotide sequence ID" value="NZ_JZWI01000006.1"/>
</dbReference>
<gene>
    <name evidence="1" type="ORF">VPARA_11240</name>
</gene>
<comment type="caution">
    <text evidence="1">The sequence shown here is derived from an EMBL/GenBank/DDBJ whole genome shotgun (WGS) entry which is preliminary data.</text>
</comment>
<accession>A0A0H2M643</accession>
<evidence type="ECO:0000313" key="1">
    <source>
        <dbReference type="EMBL" id="KLN57611.1"/>
    </source>
</evidence>
<sequence length="400" mass="42186">MTTTLTPKTFAELLTASGGANGTVVDVAGNIVGMSAPAFDYHPVTHEPIGLRLRGTARTNLIKHSSDLTQAAWAIGGSSPTTINANAYLAPDGSMTGDELIRGGTANGSISQTFEPVTINSIYSFVFRIRAGTWTTAAFGLHTGDWAVQTGTILSGPGVIDNAAALKTISGLTSEWTTVLLKTSAAVAAGAALRFYLYPEVYNAGTAGRSIGLWGFEAYAGDHSTTYIATGAASVTRTPDRVTIGNLQLQPWWNPAEGTILVDFSVAALSPALLQYPGVVRILGGSNSIQMFQTPTQKIGVRFDVGGVNTWNTEIAAFTLDVPLRGVISWKEGRQLARINETVLSRAQAGPVLSANVELRLGQVATDAFDGRIRQITYWPKAANATEIANLSPDTERIVG</sequence>
<dbReference type="AlphaFoldDB" id="A0A0H2M643"/>
<dbReference type="Proteomes" id="UP000035170">
    <property type="component" value="Unassembled WGS sequence"/>
</dbReference>
<dbReference type="EMBL" id="JZWI01000006">
    <property type="protein sequence ID" value="KLN57611.1"/>
    <property type="molecule type" value="Genomic_DNA"/>
</dbReference>
<reference evidence="1 2" key="1">
    <citation type="submission" date="2015-03" db="EMBL/GenBank/DDBJ databases">
        <title>Genome sequence of Variovorax paradoxus TBEA6.</title>
        <authorList>
            <person name="Poehlein A."/>
            <person name="Schuldes J."/>
            <person name="Wuebbeler J.H."/>
            <person name="Hiessl S."/>
            <person name="Steinbuechel A."/>
            <person name="Daniel R."/>
        </authorList>
    </citation>
    <scope>NUCLEOTIDE SEQUENCE [LARGE SCALE GENOMIC DNA]</scope>
    <source>
        <strain evidence="1 2">TBEA6</strain>
    </source>
</reference>
<proteinExistence type="predicted"/>